<dbReference type="Pfam" id="PF13882">
    <property type="entry name" value="Bravo_FIGEY"/>
    <property type="match status" value="1"/>
</dbReference>
<keyword evidence="3" id="KW-1003">Cell membrane</keyword>
<dbReference type="FunFam" id="2.60.40.10:FF:000114">
    <property type="entry name" value="Neuronal cell adhesion molecule"/>
    <property type="match status" value="1"/>
</dbReference>
<dbReference type="PANTHER" id="PTHR44170">
    <property type="entry name" value="PROTEIN SIDEKICK"/>
    <property type="match status" value="1"/>
</dbReference>
<evidence type="ECO:0000313" key="17">
    <source>
        <dbReference type="Ensembl" id="ENSMAMP00000049195.1"/>
    </source>
</evidence>
<dbReference type="CDD" id="cd00063">
    <property type="entry name" value="FN3"/>
    <property type="match status" value="4"/>
</dbReference>
<keyword evidence="5" id="KW-0732">Signal</keyword>
<evidence type="ECO:0000256" key="2">
    <source>
        <dbReference type="ARBA" id="ARBA00008588"/>
    </source>
</evidence>
<feature type="domain" description="Fibronectin type-III" evidence="16">
    <location>
        <begin position="836"/>
        <end position="935"/>
    </location>
</feature>
<protein>
    <submittedName>
        <fullName evidence="17">Neurofascin homolog (chicken) a</fullName>
    </submittedName>
</protein>
<dbReference type="FunFam" id="2.60.40.10:FF:000078">
    <property type="entry name" value="Neuronal cell adhesion molecule"/>
    <property type="match status" value="1"/>
</dbReference>
<evidence type="ECO:0000256" key="1">
    <source>
        <dbReference type="ARBA" id="ARBA00004251"/>
    </source>
</evidence>
<dbReference type="FunFam" id="2.60.40.10:FF:000057">
    <property type="entry name" value="neural cell adhesion molecule L1"/>
    <property type="match status" value="1"/>
</dbReference>
<dbReference type="InterPro" id="IPR003598">
    <property type="entry name" value="Ig_sub2"/>
</dbReference>
<evidence type="ECO:0000256" key="3">
    <source>
        <dbReference type="ARBA" id="ARBA00022475"/>
    </source>
</evidence>
<dbReference type="AlphaFoldDB" id="A0A7N9AWG0"/>
<dbReference type="GO" id="GO:0007420">
    <property type="term" value="P:brain development"/>
    <property type="evidence" value="ECO:0007669"/>
    <property type="project" value="TreeGrafter"/>
</dbReference>
<dbReference type="GO" id="GO:0098632">
    <property type="term" value="F:cell-cell adhesion mediator activity"/>
    <property type="evidence" value="ECO:0007669"/>
    <property type="project" value="TreeGrafter"/>
</dbReference>
<keyword evidence="6" id="KW-0677">Repeat</keyword>
<keyword evidence="9 14" id="KW-0472">Membrane</keyword>
<dbReference type="SMART" id="SM00409">
    <property type="entry name" value="IG"/>
    <property type="match status" value="6"/>
</dbReference>
<dbReference type="CDD" id="cd05875">
    <property type="entry name" value="IgI_hNeurofascin_like"/>
    <property type="match status" value="1"/>
</dbReference>
<dbReference type="InterPro" id="IPR026965">
    <property type="entry name" value="NFASC_Ig-like"/>
</dbReference>
<feature type="region of interest" description="Disordered" evidence="13">
    <location>
        <begin position="237"/>
        <end position="275"/>
    </location>
</feature>
<dbReference type="InterPro" id="IPR026966">
    <property type="entry name" value="Neurofascin/L1/NrCAM_C"/>
</dbReference>
<feature type="region of interest" description="Disordered" evidence="13">
    <location>
        <begin position="970"/>
        <end position="1003"/>
    </location>
</feature>
<evidence type="ECO:0000259" key="15">
    <source>
        <dbReference type="PROSITE" id="PS50835"/>
    </source>
</evidence>
<dbReference type="InterPro" id="IPR013098">
    <property type="entry name" value="Ig_I-set"/>
</dbReference>
<feature type="transmembrane region" description="Helical" evidence="14">
    <location>
        <begin position="1112"/>
        <end position="1133"/>
    </location>
</feature>
<feature type="domain" description="Ig-like" evidence="15">
    <location>
        <begin position="542"/>
        <end position="629"/>
    </location>
</feature>
<dbReference type="InterPro" id="IPR003599">
    <property type="entry name" value="Ig_sub"/>
</dbReference>
<feature type="domain" description="Fibronectin type-III" evidence="16">
    <location>
        <begin position="645"/>
        <end position="740"/>
    </location>
</feature>
<dbReference type="PROSITE" id="PS50853">
    <property type="entry name" value="FN3"/>
    <property type="match status" value="3"/>
</dbReference>
<dbReference type="GO" id="GO:0007411">
    <property type="term" value="P:axon guidance"/>
    <property type="evidence" value="ECO:0007669"/>
    <property type="project" value="TreeGrafter"/>
</dbReference>
<comment type="subcellular location">
    <subcellularLocation>
        <location evidence="1">Cell membrane</location>
        <topology evidence="1">Single-pass type I membrane protein</topology>
    </subcellularLocation>
</comment>
<evidence type="ECO:0000256" key="12">
    <source>
        <dbReference type="ARBA" id="ARBA00023319"/>
    </source>
</evidence>
<dbReference type="Pfam" id="PF13927">
    <property type="entry name" value="Ig_3"/>
    <property type="match status" value="2"/>
</dbReference>
<feature type="region of interest" description="Disordered" evidence="13">
    <location>
        <begin position="1144"/>
        <end position="1241"/>
    </location>
</feature>
<accession>A0A7N9AWG0</accession>
<dbReference type="Pfam" id="PF00041">
    <property type="entry name" value="fn3"/>
    <property type="match status" value="2"/>
</dbReference>
<feature type="domain" description="Ig-like" evidence="15">
    <location>
        <begin position="265"/>
        <end position="353"/>
    </location>
</feature>
<evidence type="ECO:0000259" key="16">
    <source>
        <dbReference type="PROSITE" id="PS50853"/>
    </source>
</evidence>
<evidence type="ECO:0000256" key="8">
    <source>
        <dbReference type="ARBA" id="ARBA00022989"/>
    </source>
</evidence>
<evidence type="ECO:0000313" key="18">
    <source>
        <dbReference type="Proteomes" id="UP000261640"/>
    </source>
</evidence>
<evidence type="ECO:0000256" key="9">
    <source>
        <dbReference type="ARBA" id="ARBA00023136"/>
    </source>
</evidence>
<evidence type="ECO:0000256" key="10">
    <source>
        <dbReference type="ARBA" id="ARBA00023157"/>
    </source>
</evidence>
<feature type="domain" description="Ig-like" evidence="15">
    <location>
        <begin position="456"/>
        <end position="538"/>
    </location>
</feature>
<feature type="compositionally biased region" description="Polar residues" evidence="13">
    <location>
        <begin position="260"/>
        <end position="274"/>
    </location>
</feature>
<name>A0A7N9AWG0_9TELE</name>
<dbReference type="SMART" id="SM00060">
    <property type="entry name" value="FN3"/>
    <property type="match status" value="4"/>
</dbReference>
<keyword evidence="18" id="KW-1185">Reference proteome</keyword>
<proteinExistence type="inferred from homology"/>
<dbReference type="GO" id="GO:0030424">
    <property type="term" value="C:axon"/>
    <property type="evidence" value="ECO:0007669"/>
    <property type="project" value="TreeGrafter"/>
</dbReference>
<dbReference type="Proteomes" id="UP000261640">
    <property type="component" value="Unplaced"/>
</dbReference>
<dbReference type="CDD" id="cd00096">
    <property type="entry name" value="Ig"/>
    <property type="match status" value="1"/>
</dbReference>
<dbReference type="FunFam" id="2.60.40.10:FF:000347">
    <property type="entry name" value="Neuronal cell adhesion molecule"/>
    <property type="match status" value="1"/>
</dbReference>
<reference evidence="17" key="2">
    <citation type="submission" date="2025-09" db="UniProtKB">
        <authorList>
            <consortium name="Ensembl"/>
        </authorList>
    </citation>
    <scope>IDENTIFICATION</scope>
</reference>
<feature type="domain" description="Ig-like" evidence="15">
    <location>
        <begin position="150"/>
        <end position="237"/>
    </location>
</feature>
<dbReference type="FunFam" id="2.60.40.10:FF:000038">
    <property type="entry name" value="Neuronal cell adhesion molecule"/>
    <property type="match status" value="1"/>
</dbReference>
<evidence type="ECO:0000256" key="6">
    <source>
        <dbReference type="ARBA" id="ARBA00022737"/>
    </source>
</evidence>
<dbReference type="GO" id="GO:0005886">
    <property type="term" value="C:plasma membrane"/>
    <property type="evidence" value="ECO:0007669"/>
    <property type="project" value="UniProtKB-SubCell"/>
</dbReference>
<keyword evidence="12" id="KW-0393">Immunoglobulin domain</keyword>
<evidence type="ECO:0000256" key="11">
    <source>
        <dbReference type="ARBA" id="ARBA00023180"/>
    </source>
</evidence>
<feature type="domain" description="Ig-like" evidence="15">
    <location>
        <begin position="358"/>
        <end position="445"/>
    </location>
</feature>
<keyword evidence="4 14" id="KW-0812">Transmembrane</keyword>
<feature type="compositionally biased region" description="Low complexity" evidence="13">
    <location>
        <begin position="975"/>
        <end position="1003"/>
    </location>
</feature>
<organism evidence="17 18">
    <name type="scientific">Mastacembelus armatus</name>
    <name type="common">zig-zag eel</name>
    <dbReference type="NCBI Taxonomy" id="205130"/>
    <lineage>
        <taxon>Eukaryota</taxon>
        <taxon>Metazoa</taxon>
        <taxon>Chordata</taxon>
        <taxon>Craniata</taxon>
        <taxon>Vertebrata</taxon>
        <taxon>Euteleostomi</taxon>
        <taxon>Actinopterygii</taxon>
        <taxon>Neopterygii</taxon>
        <taxon>Teleostei</taxon>
        <taxon>Neoteleostei</taxon>
        <taxon>Acanthomorphata</taxon>
        <taxon>Anabantaria</taxon>
        <taxon>Synbranchiformes</taxon>
        <taxon>Mastacembelidae</taxon>
        <taxon>Mastacembelus</taxon>
    </lineage>
</organism>
<reference evidence="17" key="1">
    <citation type="submission" date="2025-08" db="UniProtKB">
        <authorList>
            <consortium name="Ensembl"/>
        </authorList>
    </citation>
    <scope>IDENTIFICATION</scope>
</reference>
<keyword evidence="10" id="KW-1015">Disulfide bond</keyword>
<dbReference type="PROSITE" id="PS50835">
    <property type="entry name" value="IG_LIKE"/>
    <property type="match status" value="6"/>
</dbReference>
<evidence type="ECO:0000256" key="5">
    <source>
        <dbReference type="ARBA" id="ARBA00022729"/>
    </source>
</evidence>
<dbReference type="SUPFAM" id="SSF49265">
    <property type="entry name" value="Fibronectin type III"/>
    <property type="match status" value="3"/>
</dbReference>
<keyword evidence="7" id="KW-0130">Cell adhesion</keyword>
<keyword evidence="8 14" id="KW-1133">Transmembrane helix</keyword>
<dbReference type="Pfam" id="PF07679">
    <property type="entry name" value="I-set"/>
    <property type="match status" value="3"/>
</dbReference>
<feature type="compositionally biased region" description="Basic and acidic residues" evidence="13">
    <location>
        <begin position="1144"/>
        <end position="1172"/>
    </location>
</feature>
<sequence>PTCLLCNQKLCLILGYETPIVVCSTETACVCVCALSVTSSPPTVKQPPTIVSQSAKDYIVDPRDNIYIECEAKGNPLPTFSWRRNGKFFNIGKDPRVSMRKRSGTLEISFRSGGRPEDYEGEYQCFASNDLGVALSNKILLRVSKAPLWPKEVLKPVVVSEGSPLVLPCNPPPGLPPPFIFWMNSVMTPIPQDKRVSMGLNGDLYFSNVVTQDAHTDYTCNARFLFTHTIQQKNPFTLKINDSKNDSSNRSNPGNLSRKVAQSTPTFLSPSGGESSKMVLRDEQLLLECIAAGLPTPTIKWFKKGRELPSQKVKFENYNKTLKIIHISEEDAGEYVCMANNQLGSIRHSIFVQVKAAPYWLDKPTDLVLAPDENGRLVCRANGNPKPNIQWLVNGEPIDSSPINPNRQVLGDTIIFRSVQMGSSAVYQCNASNEHGYLLANAFVSVLDMPPRMLGPKNRLIKVIENNRTFLDCPFFGSPLPELRWFKNGQGSGLDGGQYRVYINGTLEIKRARPEDEGTYTCVANSILGKAENQVRLEVKEPTRIVRAPEHQSAIRSSTSRFDCKVKSDPSLPITVTWTKDDKPLTLGWRLKKDEESLIIPSVKDSDQGMYTCTVKSDLDQDSASARLIVLGQVIPLFSVGHPDPPMDLDLSDPAARSVRLTWIPGNDNRSPITEFLVQFEEDHWEPGRWQNLSTYPGHLNSVILQLAPFVNYQFRVIAINSVGQSPPSRPSPRYKTSGAAPDAIPRDLRGWGSKKDNMEITWERNGPNLHYNVWWRRKDVEEDWSNVTTVGSKHVVYNTEIYVPYEIKIQARNEFGTGPESNMVIGYSGEDIPDAPRFFKINRRSFDSIYLEWDKPLEPNGILIGYQLKYHPVNGSRVVQPQLETLLPNVTDFTLRLPDRSTRYKFYLSALTQVGAGEVYAEESPLFCVSTCSHFLIINPLLSPASSLVVELTDASVASALTPTPIAPLPPTTIAPTTISPSTTTTPTTTTTTEMTTPTTPPVLVTTKRTDQNIWNLTVEPNSNYANVSWRHNFPAGSSEFVLEFTLDSDKTVKVVPVKQQPPIKVADLIAGAKYHLRVYSHELNSVSSKSVTFKTKAAYIDQVDIATQGWFIGLMCAIALIILILLIVCFIKRSRGGKYPVRDKKDLPLDPVDHKDQDGSFDYHSDEDNKPLQGSQTSLDGNVKESDDSLVDYGEGGDGQFNEDGSFIGQYTVKKDKDETEGNESSEATSPVNAIYSLA</sequence>
<dbReference type="Ensembl" id="ENSMAMT00000042575.1">
    <property type="protein sequence ID" value="ENSMAMP00000049195.1"/>
    <property type="gene ID" value="ENSMAMG00000023742.2"/>
</dbReference>
<dbReference type="SUPFAM" id="SSF48726">
    <property type="entry name" value="Immunoglobulin"/>
    <property type="match status" value="6"/>
</dbReference>
<dbReference type="FunFam" id="2.60.40.10:FF:000005">
    <property type="entry name" value="Neuronal cell adhesion molecule"/>
    <property type="match status" value="1"/>
</dbReference>
<dbReference type="FunFam" id="2.60.40.10:FF:000238">
    <property type="entry name" value="Neuronal cell adhesion molecule"/>
    <property type="match status" value="1"/>
</dbReference>
<evidence type="ECO:0000256" key="7">
    <source>
        <dbReference type="ARBA" id="ARBA00022889"/>
    </source>
</evidence>
<dbReference type="Gene3D" id="2.60.40.10">
    <property type="entry name" value="Immunoglobulins"/>
    <property type="match status" value="10"/>
</dbReference>
<dbReference type="InterPro" id="IPR013783">
    <property type="entry name" value="Ig-like_fold"/>
</dbReference>
<dbReference type="GeneTree" id="ENSGT00940000157024"/>
<feature type="domain" description="Fibronectin type-III" evidence="16">
    <location>
        <begin position="745"/>
        <end position="832"/>
    </location>
</feature>
<dbReference type="InterPro" id="IPR036116">
    <property type="entry name" value="FN3_sf"/>
</dbReference>
<dbReference type="PANTHER" id="PTHR44170:SF12">
    <property type="entry name" value="NEUROFASCIN"/>
    <property type="match status" value="1"/>
</dbReference>
<evidence type="ECO:0000256" key="13">
    <source>
        <dbReference type="SAM" id="MobiDB-lite"/>
    </source>
</evidence>
<evidence type="ECO:0000256" key="4">
    <source>
        <dbReference type="ARBA" id="ARBA00022692"/>
    </source>
</evidence>
<dbReference type="SMART" id="SM00408">
    <property type="entry name" value="IGc2"/>
    <property type="match status" value="6"/>
</dbReference>
<feature type="domain" description="Ig-like" evidence="15">
    <location>
        <begin position="48"/>
        <end position="136"/>
    </location>
</feature>
<dbReference type="InterPro" id="IPR036179">
    <property type="entry name" value="Ig-like_dom_sf"/>
</dbReference>
<comment type="similarity">
    <text evidence="2">Belongs to the immunoglobulin superfamily. L1/neurofascin/NgCAM family.</text>
</comment>
<evidence type="ECO:0000256" key="14">
    <source>
        <dbReference type="SAM" id="Phobius"/>
    </source>
</evidence>
<keyword evidence="11" id="KW-0325">Glycoprotein</keyword>
<dbReference type="InterPro" id="IPR007110">
    <property type="entry name" value="Ig-like_dom"/>
</dbReference>
<dbReference type="InterPro" id="IPR003961">
    <property type="entry name" value="FN3_dom"/>
</dbReference>